<accession>A0A9X3R832</accession>
<proteinExistence type="predicted"/>
<dbReference type="CDD" id="cd03786">
    <property type="entry name" value="GTB_UDP-GlcNAc_2-Epimerase"/>
    <property type="match status" value="1"/>
</dbReference>
<comment type="caution">
    <text evidence="2">The sequence shown here is derived from an EMBL/GenBank/DDBJ whole genome shotgun (WGS) entry which is preliminary data.</text>
</comment>
<dbReference type="EC" id="3.2.1.183" evidence="2"/>
<reference evidence="2" key="1">
    <citation type="submission" date="2022-05" db="EMBL/GenBank/DDBJ databases">
        <authorList>
            <person name="Colautti A."/>
            <person name="Iacumin L."/>
        </authorList>
    </citation>
    <scope>NUCLEOTIDE SEQUENCE</scope>
    <source>
        <strain evidence="2">DSM 30747</strain>
    </source>
</reference>
<dbReference type="InterPro" id="IPR003331">
    <property type="entry name" value="UDP_GlcNAc_Epimerase_2_dom"/>
</dbReference>
<dbReference type="PANTHER" id="PTHR43174">
    <property type="entry name" value="UDP-N-ACETYLGLUCOSAMINE 2-EPIMERASE"/>
    <property type="match status" value="1"/>
</dbReference>
<dbReference type="GO" id="GO:0006047">
    <property type="term" value="P:UDP-N-acetylglucosamine metabolic process"/>
    <property type="evidence" value="ECO:0007669"/>
    <property type="project" value="InterPro"/>
</dbReference>
<dbReference type="PANTHER" id="PTHR43174:SF3">
    <property type="entry name" value="UDP-N-ACETYLGLUCOSAMINE 2-EPIMERASE"/>
    <property type="match status" value="1"/>
</dbReference>
<name>A0A9X3R832_9BACI</name>
<dbReference type="GO" id="GO:0004553">
    <property type="term" value="F:hydrolase activity, hydrolyzing O-glycosyl compounds"/>
    <property type="evidence" value="ECO:0007669"/>
    <property type="project" value="InterPro"/>
</dbReference>
<dbReference type="Pfam" id="PF02350">
    <property type="entry name" value="Epimerase_2"/>
    <property type="match status" value="1"/>
</dbReference>
<sequence length="388" mass="43532">MKRKICVVTGTRAEYGLLYWLMKKIQIDVNLELQIIVTGMHLSPEFGLTYKQIEKDGFIITEKIEMLLSSDTPSGIAKSIGLGTIGFSDAFQRLEPNLLVVLGDRFEVLSAVQTAMIFRIPVAHIHGGELTEGLIDDPIRHSITKMSHIHLAATEEYRERIIQMGEQPTTVYNVGALGVEGIRETPLLSKEELSSSLDIDLDKFFLVTLHPTTLEMNTAKEQIEILLNTLDEFKEHQLIFTKTNADTDGRIINLCIEDYVSKHRDKARVFDSLGQVRYLSSLKYCDAVIGNSSSGLLEAPIFIKPTVNIGNRQKGRLKTESVIDCAFDKTAIMKAVQLGLSTGFNERIQKMPPTYGAGNTSERMLEIIKETNLQNILIKEFNDIKRSI</sequence>
<dbReference type="EMBL" id="JAMKBI010000001">
    <property type="protein sequence ID" value="MCZ8531824.1"/>
    <property type="molecule type" value="Genomic_DNA"/>
</dbReference>
<feature type="domain" description="UDP-N-acetylglucosamine 2-epimerase" evidence="1">
    <location>
        <begin position="24"/>
        <end position="369"/>
    </location>
</feature>
<gene>
    <name evidence="2" type="primary">neuC</name>
    <name evidence="2" type="ORF">M9R61_00525</name>
</gene>
<dbReference type="InterPro" id="IPR020004">
    <property type="entry name" value="UDP-GlcNAc_Epase"/>
</dbReference>
<dbReference type="Proteomes" id="UP001152172">
    <property type="component" value="Unassembled WGS sequence"/>
</dbReference>
<dbReference type="AlphaFoldDB" id="A0A9X3R832"/>
<protein>
    <submittedName>
        <fullName evidence="2">UDP-N-acetylglucosamine 2-epimerase</fullName>
        <ecNumber evidence="2">3.2.1.183</ecNumber>
    </submittedName>
</protein>
<keyword evidence="3" id="KW-1185">Reference proteome</keyword>
<evidence type="ECO:0000313" key="3">
    <source>
        <dbReference type="Proteomes" id="UP001152172"/>
    </source>
</evidence>
<dbReference type="SUPFAM" id="SSF53756">
    <property type="entry name" value="UDP-Glycosyltransferase/glycogen phosphorylase"/>
    <property type="match status" value="1"/>
</dbReference>
<dbReference type="RefSeq" id="WP_269920518.1">
    <property type="nucleotide sequence ID" value="NZ_JAMKBI010000001.1"/>
</dbReference>
<dbReference type="InterPro" id="IPR029767">
    <property type="entry name" value="WecB-like"/>
</dbReference>
<keyword evidence="2" id="KW-0378">Hydrolase</keyword>
<dbReference type="NCBIfam" id="TIGR03568">
    <property type="entry name" value="NeuC_NnaA"/>
    <property type="match status" value="1"/>
</dbReference>
<dbReference type="Gene3D" id="3.40.50.2000">
    <property type="entry name" value="Glycogen Phosphorylase B"/>
    <property type="match status" value="2"/>
</dbReference>
<keyword evidence="2" id="KW-0326">Glycosidase</keyword>
<organism evidence="2 3">
    <name type="scientific">Psychrobacillus psychrodurans</name>
    <dbReference type="NCBI Taxonomy" id="126157"/>
    <lineage>
        <taxon>Bacteria</taxon>
        <taxon>Bacillati</taxon>
        <taxon>Bacillota</taxon>
        <taxon>Bacilli</taxon>
        <taxon>Bacillales</taxon>
        <taxon>Bacillaceae</taxon>
        <taxon>Psychrobacillus</taxon>
    </lineage>
</organism>
<evidence type="ECO:0000259" key="1">
    <source>
        <dbReference type="Pfam" id="PF02350"/>
    </source>
</evidence>
<evidence type="ECO:0000313" key="2">
    <source>
        <dbReference type="EMBL" id="MCZ8531824.1"/>
    </source>
</evidence>